<dbReference type="GO" id="GO:0046872">
    <property type="term" value="F:metal ion binding"/>
    <property type="evidence" value="ECO:0007669"/>
    <property type="project" value="UniProtKB-KW"/>
</dbReference>
<sequence>MSIDAVIAALPFSPIPEGESYCEVTPLAQIITPSSSATALYRAPTFSFYVKHEPSGKTLFFDLGIRYDWETGFAEDLRNFIKPAPPVMVGDVGALLKEGGANPEDVSGVIISHRHWDHTGNIAPFPKAEVVGGIDTFNADLGRQTAGRQTLVLDWSRVKSSKIGSFDHAYDYFGDGSIWLCDSAGHTAGHLSALVRTTPSPNATYVLLSGDTCHHPFLISPTTHNFRLATYPARGGSDNPRKHPGLPPPCCMHSDMERAWDTVCRTRRMEAEDNVMVVLGHDYVYWREWRDNLNRLWPNKAGIHGWKKDGLKMERKYEPEKYDIQ</sequence>
<dbReference type="PANTHER" id="PTHR42978:SF2">
    <property type="entry name" value="102 KBASES UNSTABLE REGION: FROM 1 TO 119443"/>
    <property type="match status" value="1"/>
</dbReference>
<evidence type="ECO:0000256" key="2">
    <source>
        <dbReference type="ARBA" id="ARBA00007749"/>
    </source>
</evidence>
<dbReference type="EMBL" id="JH795866">
    <property type="protein sequence ID" value="EJU00789.1"/>
    <property type="molecule type" value="Genomic_DNA"/>
</dbReference>
<accession>M5FWM5</accession>
<reference evidence="7 8" key="1">
    <citation type="journal article" date="2012" name="Science">
        <title>The Paleozoic origin of enzymatic lignin decomposition reconstructed from 31 fungal genomes.</title>
        <authorList>
            <person name="Floudas D."/>
            <person name="Binder M."/>
            <person name="Riley R."/>
            <person name="Barry K."/>
            <person name="Blanchette R.A."/>
            <person name="Henrissat B."/>
            <person name="Martinez A.T."/>
            <person name="Otillar R."/>
            <person name="Spatafora J.W."/>
            <person name="Yadav J.S."/>
            <person name="Aerts A."/>
            <person name="Benoit I."/>
            <person name="Boyd A."/>
            <person name="Carlson A."/>
            <person name="Copeland A."/>
            <person name="Coutinho P.M."/>
            <person name="de Vries R.P."/>
            <person name="Ferreira P."/>
            <person name="Findley K."/>
            <person name="Foster B."/>
            <person name="Gaskell J."/>
            <person name="Glotzer D."/>
            <person name="Gorecki P."/>
            <person name="Heitman J."/>
            <person name="Hesse C."/>
            <person name="Hori C."/>
            <person name="Igarashi K."/>
            <person name="Jurgens J.A."/>
            <person name="Kallen N."/>
            <person name="Kersten P."/>
            <person name="Kohler A."/>
            <person name="Kuees U."/>
            <person name="Kumar T.K.A."/>
            <person name="Kuo A."/>
            <person name="LaButti K."/>
            <person name="Larrondo L.F."/>
            <person name="Lindquist E."/>
            <person name="Ling A."/>
            <person name="Lombard V."/>
            <person name="Lucas S."/>
            <person name="Lundell T."/>
            <person name="Martin R."/>
            <person name="McLaughlin D.J."/>
            <person name="Morgenstern I."/>
            <person name="Morin E."/>
            <person name="Murat C."/>
            <person name="Nagy L.G."/>
            <person name="Nolan M."/>
            <person name="Ohm R.A."/>
            <person name="Patyshakuliyeva A."/>
            <person name="Rokas A."/>
            <person name="Ruiz-Duenas F.J."/>
            <person name="Sabat G."/>
            <person name="Salamov A."/>
            <person name="Samejima M."/>
            <person name="Schmutz J."/>
            <person name="Slot J.C."/>
            <person name="St John F."/>
            <person name="Stenlid J."/>
            <person name="Sun H."/>
            <person name="Sun S."/>
            <person name="Syed K."/>
            <person name="Tsang A."/>
            <person name="Wiebenga A."/>
            <person name="Young D."/>
            <person name="Pisabarro A."/>
            <person name="Eastwood D.C."/>
            <person name="Martin F."/>
            <person name="Cullen D."/>
            <person name="Grigoriev I.V."/>
            <person name="Hibbett D.S."/>
        </authorList>
    </citation>
    <scope>NUCLEOTIDE SEQUENCE [LARGE SCALE GENOMIC DNA]</scope>
    <source>
        <strain evidence="7 8">DJM-731 SS1</strain>
    </source>
</reference>
<dbReference type="SUPFAM" id="SSF56281">
    <property type="entry name" value="Metallo-hydrolase/oxidoreductase"/>
    <property type="match status" value="1"/>
</dbReference>
<dbReference type="AlphaFoldDB" id="M5FWM5"/>
<evidence type="ECO:0000313" key="7">
    <source>
        <dbReference type="EMBL" id="EJU00789.1"/>
    </source>
</evidence>
<organism evidence="7 8">
    <name type="scientific">Dacryopinax primogenitus (strain DJM 731)</name>
    <name type="common">Brown rot fungus</name>
    <dbReference type="NCBI Taxonomy" id="1858805"/>
    <lineage>
        <taxon>Eukaryota</taxon>
        <taxon>Fungi</taxon>
        <taxon>Dikarya</taxon>
        <taxon>Basidiomycota</taxon>
        <taxon>Agaricomycotina</taxon>
        <taxon>Dacrymycetes</taxon>
        <taxon>Dacrymycetales</taxon>
        <taxon>Dacrymycetaceae</taxon>
        <taxon>Dacryopinax</taxon>
    </lineage>
</organism>
<dbReference type="STRING" id="1858805.M5FWM5"/>
<dbReference type="SMART" id="SM00849">
    <property type="entry name" value="Lactamase_B"/>
    <property type="match status" value="1"/>
</dbReference>
<evidence type="ECO:0000313" key="8">
    <source>
        <dbReference type="Proteomes" id="UP000030653"/>
    </source>
</evidence>
<evidence type="ECO:0000259" key="6">
    <source>
        <dbReference type="SMART" id="SM00849"/>
    </source>
</evidence>
<evidence type="ECO:0000256" key="3">
    <source>
        <dbReference type="ARBA" id="ARBA00022723"/>
    </source>
</evidence>
<dbReference type="PANTHER" id="PTHR42978">
    <property type="entry name" value="QUORUM-QUENCHING LACTONASE YTNP-RELATED-RELATED"/>
    <property type="match status" value="1"/>
</dbReference>
<protein>
    <submittedName>
        <fullName evidence="7">Metallo-hydrolase/oxidoreductase</fullName>
    </submittedName>
</protein>
<dbReference type="Pfam" id="PF00753">
    <property type="entry name" value="Lactamase_B"/>
    <property type="match status" value="1"/>
</dbReference>
<evidence type="ECO:0000256" key="4">
    <source>
        <dbReference type="ARBA" id="ARBA00022801"/>
    </source>
</evidence>
<comment type="similarity">
    <text evidence="2">Belongs to the metallo-beta-lactamase superfamily.</text>
</comment>
<dbReference type="InterPro" id="IPR036866">
    <property type="entry name" value="RibonucZ/Hydroxyglut_hydro"/>
</dbReference>
<proteinExistence type="inferred from homology"/>
<keyword evidence="3" id="KW-0479">Metal-binding</keyword>
<dbReference type="OMA" id="GDCCHDP"/>
<dbReference type="GO" id="GO:0016787">
    <property type="term" value="F:hydrolase activity"/>
    <property type="evidence" value="ECO:0007669"/>
    <property type="project" value="UniProtKB-KW"/>
</dbReference>
<gene>
    <name evidence="7" type="ORF">DACRYDRAFT_95496</name>
</gene>
<name>M5FWM5_DACPD</name>
<keyword evidence="8" id="KW-1185">Reference proteome</keyword>
<evidence type="ECO:0000256" key="1">
    <source>
        <dbReference type="ARBA" id="ARBA00001947"/>
    </source>
</evidence>
<dbReference type="OrthoDB" id="10250730at2759"/>
<dbReference type="InterPro" id="IPR001279">
    <property type="entry name" value="Metallo-B-lactamas"/>
</dbReference>
<dbReference type="RefSeq" id="XP_040627686.1">
    <property type="nucleotide sequence ID" value="XM_040777301.1"/>
</dbReference>
<dbReference type="Proteomes" id="UP000030653">
    <property type="component" value="Unassembled WGS sequence"/>
</dbReference>
<comment type="cofactor">
    <cofactor evidence="1">
        <name>Zn(2+)</name>
        <dbReference type="ChEBI" id="CHEBI:29105"/>
    </cofactor>
</comment>
<feature type="domain" description="Metallo-beta-lactamase" evidence="6">
    <location>
        <begin position="44"/>
        <end position="253"/>
    </location>
</feature>
<dbReference type="GeneID" id="63692363"/>
<dbReference type="CDD" id="cd07730">
    <property type="entry name" value="metallo-hydrolase-like_MBL-fold"/>
    <property type="match status" value="1"/>
</dbReference>
<keyword evidence="5" id="KW-0862">Zinc</keyword>
<keyword evidence="4 7" id="KW-0378">Hydrolase</keyword>
<dbReference type="Gene3D" id="3.60.15.10">
    <property type="entry name" value="Ribonuclease Z/Hydroxyacylglutathione hydrolase-like"/>
    <property type="match status" value="1"/>
</dbReference>
<evidence type="ECO:0000256" key="5">
    <source>
        <dbReference type="ARBA" id="ARBA00022833"/>
    </source>
</evidence>
<dbReference type="InterPro" id="IPR051013">
    <property type="entry name" value="MBL_superfamily_lactonases"/>
</dbReference>
<dbReference type="HOGENOM" id="CLU_030571_1_1_1"/>